<evidence type="ECO:0000259" key="5">
    <source>
        <dbReference type="Pfam" id="PF25975"/>
    </source>
</evidence>
<dbReference type="InterPro" id="IPR051909">
    <property type="entry name" value="MFP_Cation_Efflux"/>
</dbReference>
<dbReference type="InterPro" id="IPR058649">
    <property type="entry name" value="CzcB_C"/>
</dbReference>
<dbReference type="Gene3D" id="2.40.30.170">
    <property type="match status" value="1"/>
</dbReference>
<dbReference type="PROSITE" id="PS51257">
    <property type="entry name" value="PROKAR_LIPOPROTEIN"/>
    <property type="match status" value="1"/>
</dbReference>
<dbReference type="InterPro" id="IPR058647">
    <property type="entry name" value="BSH_CzcB-like"/>
</dbReference>
<dbReference type="InterPro" id="IPR058792">
    <property type="entry name" value="Beta-barrel_RND_2"/>
</dbReference>
<reference evidence="6 7" key="1">
    <citation type="submission" date="2021-04" db="EMBL/GenBank/DDBJ databases">
        <title>Chitinophaga sp. nov., isolated from the rhizosphere soil.</title>
        <authorList>
            <person name="He S."/>
        </authorList>
    </citation>
    <scope>NUCLEOTIDE SEQUENCE [LARGE SCALE GENOMIC DNA]</scope>
    <source>
        <strain evidence="6 7">2R12</strain>
    </source>
</reference>
<dbReference type="EMBL" id="JAGTXB010000003">
    <property type="protein sequence ID" value="MBS0027515.1"/>
    <property type="molecule type" value="Genomic_DNA"/>
</dbReference>
<dbReference type="RefSeq" id="WP_211972605.1">
    <property type="nucleotide sequence ID" value="NZ_CBFHAM010000006.1"/>
</dbReference>
<sequence>MKKITWIIYSAGLFLLSCKENKPTQKAEEPAAATAPVGNEVQLTPAQLKTAGIEIKATENRDMHTVLRVNGVVDVPPQNIVSVSMPLGGYLKSMPLLPGMQVAKGQVMAVLEDPQYIQLQQDYLMAKSKLRYLEADFNRQKELNESKANSDKVFQQARSEFEGQKILLSALKQKLQLININTEKLSEETITRSIAIHAPISGYVTKVNVNTGKYVNPTDVLFELINPADLHLSLTVFEKDLADLAAGQLVKCYTTAKPGEQYLAEIHLITRNVDENRSGEVHCHFKKYDKQLLPGMFMNAEIELQHANVTAVPDDAVVKWENKHYIFVSAGNNKFIMTPVETGTSNGGYTEIRTDITGKQVVTRNAYTLLMKMKNGGEEG</sequence>
<gene>
    <name evidence="6" type="ORF">KE626_09370</name>
</gene>
<evidence type="ECO:0000313" key="7">
    <source>
        <dbReference type="Proteomes" id="UP000676386"/>
    </source>
</evidence>
<dbReference type="Proteomes" id="UP000676386">
    <property type="component" value="Unassembled WGS sequence"/>
</dbReference>
<accession>A0ABS5IX36</accession>
<proteinExistence type="inferred from homology"/>
<dbReference type="NCBIfam" id="TIGR01730">
    <property type="entry name" value="RND_mfp"/>
    <property type="match status" value="1"/>
</dbReference>
<name>A0ABS5IX36_9BACT</name>
<keyword evidence="2" id="KW-0813">Transport</keyword>
<feature type="domain" description="CzcB-like C-terminal circularly permuted SH3-like" evidence="5">
    <location>
        <begin position="311"/>
        <end position="369"/>
    </location>
</feature>
<dbReference type="SUPFAM" id="SSF111369">
    <property type="entry name" value="HlyD-like secretion proteins"/>
    <property type="match status" value="1"/>
</dbReference>
<dbReference type="Pfam" id="PF25975">
    <property type="entry name" value="CzcB_C"/>
    <property type="match status" value="1"/>
</dbReference>
<dbReference type="PANTHER" id="PTHR30097:SF4">
    <property type="entry name" value="SLR6042 PROTEIN"/>
    <property type="match status" value="1"/>
</dbReference>
<dbReference type="Gene3D" id="2.40.50.100">
    <property type="match status" value="1"/>
</dbReference>
<dbReference type="Gene3D" id="2.40.420.20">
    <property type="match status" value="1"/>
</dbReference>
<comment type="similarity">
    <text evidence="1">Belongs to the membrane fusion protein (MFP) (TC 8.A.1) family.</text>
</comment>
<evidence type="ECO:0000256" key="1">
    <source>
        <dbReference type="ARBA" id="ARBA00009477"/>
    </source>
</evidence>
<feature type="domain" description="CzcB-like barrel-sandwich hybrid" evidence="4">
    <location>
        <begin position="80"/>
        <end position="224"/>
    </location>
</feature>
<dbReference type="Pfam" id="PF25954">
    <property type="entry name" value="Beta-barrel_RND_2"/>
    <property type="match status" value="1"/>
</dbReference>
<evidence type="ECO:0000313" key="6">
    <source>
        <dbReference type="EMBL" id="MBS0027515.1"/>
    </source>
</evidence>
<comment type="caution">
    <text evidence="6">The sequence shown here is derived from an EMBL/GenBank/DDBJ whole genome shotgun (WGS) entry which is preliminary data.</text>
</comment>
<dbReference type="PANTHER" id="PTHR30097">
    <property type="entry name" value="CATION EFFLUX SYSTEM PROTEIN CUSB"/>
    <property type="match status" value="1"/>
</dbReference>
<protein>
    <submittedName>
        <fullName evidence="6">Efflux RND transporter periplasmic adaptor subunit</fullName>
    </submittedName>
</protein>
<dbReference type="Gene3D" id="1.10.287.470">
    <property type="entry name" value="Helix hairpin bin"/>
    <property type="match status" value="1"/>
</dbReference>
<evidence type="ECO:0000259" key="4">
    <source>
        <dbReference type="Pfam" id="PF25973"/>
    </source>
</evidence>
<evidence type="ECO:0000256" key="2">
    <source>
        <dbReference type="ARBA" id="ARBA00022448"/>
    </source>
</evidence>
<keyword evidence="7" id="KW-1185">Reference proteome</keyword>
<dbReference type="Pfam" id="PF25973">
    <property type="entry name" value="BSH_CzcB"/>
    <property type="match status" value="1"/>
</dbReference>
<dbReference type="InterPro" id="IPR006143">
    <property type="entry name" value="RND_pump_MFP"/>
</dbReference>
<evidence type="ECO:0000259" key="3">
    <source>
        <dbReference type="Pfam" id="PF25954"/>
    </source>
</evidence>
<feature type="domain" description="CusB-like beta-barrel" evidence="3">
    <location>
        <begin position="233"/>
        <end position="303"/>
    </location>
</feature>
<organism evidence="6 7">
    <name type="scientific">Chitinophaga hostae</name>
    <dbReference type="NCBI Taxonomy" id="2831022"/>
    <lineage>
        <taxon>Bacteria</taxon>
        <taxon>Pseudomonadati</taxon>
        <taxon>Bacteroidota</taxon>
        <taxon>Chitinophagia</taxon>
        <taxon>Chitinophagales</taxon>
        <taxon>Chitinophagaceae</taxon>
        <taxon>Chitinophaga</taxon>
    </lineage>
</organism>